<keyword evidence="1" id="KW-0812">Transmembrane</keyword>
<protein>
    <submittedName>
        <fullName evidence="2">Uncharacterized protein</fullName>
    </submittedName>
</protein>
<feature type="transmembrane region" description="Helical" evidence="1">
    <location>
        <begin position="31"/>
        <end position="52"/>
    </location>
</feature>
<proteinExistence type="predicted"/>
<keyword evidence="1" id="KW-0472">Membrane</keyword>
<gene>
    <name evidence="2" type="ORF">FSB_LOCUS29021</name>
</gene>
<evidence type="ECO:0000313" key="2">
    <source>
        <dbReference type="EMBL" id="SPD01139.1"/>
    </source>
</evidence>
<keyword evidence="1" id="KW-1133">Transmembrane helix</keyword>
<dbReference type="EMBL" id="OIVN01002162">
    <property type="protein sequence ID" value="SPD01139.1"/>
    <property type="molecule type" value="Genomic_DNA"/>
</dbReference>
<reference evidence="2" key="1">
    <citation type="submission" date="2018-02" db="EMBL/GenBank/DDBJ databases">
        <authorList>
            <person name="Cohen D.B."/>
            <person name="Kent A.D."/>
        </authorList>
    </citation>
    <scope>NUCLEOTIDE SEQUENCE</scope>
</reference>
<name>A0A2N9GNY3_FAGSY</name>
<accession>A0A2N9GNY3</accession>
<dbReference type="AlphaFoldDB" id="A0A2N9GNY3"/>
<organism evidence="2">
    <name type="scientific">Fagus sylvatica</name>
    <name type="common">Beechnut</name>
    <dbReference type="NCBI Taxonomy" id="28930"/>
    <lineage>
        <taxon>Eukaryota</taxon>
        <taxon>Viridiplantae</taxon>
        <taxon>Streptophyta</taxon>
        <taxon>Embryophyta</taxon>
        <taxon>Tracheophyta</taxon>
        <taxon>Spermatophyta</taxon>
        <taxon>Magnoliopsida</taxon>
        <taxon>eudicotyledons</taxon>
        <taxon>Gunneridae</taxon>
        <taxon>Pentapetalae</taxon>
        <taxon>rosids</taxon>
        <taxon>fabids</taxon>
        <taxon>Fagales</taxon>
        <taxon>Fagaceae</taxon>
        <taxon>Fagus</taxon>
    </lineage>
</organism>
<sequence>MSKPFSYLPVPPPSTTFTVAEPLPLVREKQFFWGVKIAAAIISLLILIAVLWKYWRKSSSGGQTVAVQVQPPSLNMTDFVAVQVQPPALNITDFVQVSV</sequence>
<evidence type="ECO:0000256" key="1">
    <source>
        <dbReference type="SAM" id="Phobius"/>
    </source>
</evidence>